<dbReference type="Proteomes" id="UP000017836">
    <property type="component" value="Unassembled WGS sequence"/>
</dbReference>
<dbReference type="EMBL" id="KI394600">
    <property type="protein sequence ID" value="ERN02474.1"/>
    <property type="molecule type" value="Genomic_DNA"/>
</dbReference>
<accession>W1P491</accession>
<dbReference type="HOGENOM" id="CLU_2136887_0_0_1"/>
<protein>
    <submittedName>
        <fullName evidence="1">Uncharacterized protein</fullName>
    </submittedName>
</protein>
<keyword evidence="2" id="KW-1185">Reference proteome</keyword>
<dbReference type="Gramene" id="ERN02474">
    <property type="protein sequence ID" value="ERN02474"/>
    <property type="gene ID" value="AMTR_s00213p00023920"/>
</dbReference>
<evidence type="ECO:0000313" key="1">
    <source>
        <dbReference type="EMBL" id="ERN02474.1"/>
    </source>
</evidence>
<organism evidence="1 2">
    <name type="scientific">Amborella trichopoda</name>
    <dbReference type="NCBI Taxonomy" id="13333"/>
    <lineage>
        <taxon>Eukaryota</taxon>
        <taxon>Viridiplantae</taxon>
        <taxon>Streptophyta</taxon>
        <taxon>Embryophyta</taxon>
        <taxon>Tracheophyta</taxon>
        <taxon>Spermatophyta</taxon>
        <taxon>Magnoliopsida</taxon>
        <taxon>Amborellales</taxon>
        <taxon>Amborellaceae</taxon>
        <taxon>Amborella</taxon>
    </lineage>
</organism>
<reference evidence="2" key="1">
    <citation type="journal article" date="2013" name="Science">
        <title>The Amborella genome and the evolution of flowering plants.</title>
        <authorList>
            <consortium name="Amborella Genome Project"/>
        </authorList>
    </citation>
    <scope>NUCLEOTIDE SEQUENCE [LARGE SCALE GENOMIC DNA]</scope>
</reference>
<name>W1P491_AMBTC</name>
<sequence length="113" mass="12847">MGSEPTHFRERRRVDFRERKESKRRCLRETHTLIGSRSLSKRTSLSGEMTGVLANSAFISPSSSCLLTLLHETVTLQINFLPLMSKSTCQAWQQFGYGSKSIQWVGLGRVSRI</sequence>
<gene>
    <name evidence="1" type="ORF">AMTR_s00213p00023920</name>
</gene>
<dbReference type="AlphaFoldDB" id="W1P491"/>
<evidence type="ECO:0000313" key="2">
    <source>
        <dbReference type="Proteomes" id="UP000017836"/>
    </source>
</evidence>
<proteinExistence type="predicted"/>